<protein>
    <recommendedName>
        <fullName evidence="3">F-box domain-containing protein</fullName>
    </recommendedName>
</protein>
<gene>
    <name evidence="1" type="ORF">BMF94_4849</name>
</gene>
<dbReference type="SUPFAM" id="SSF52047">
    <property type="entry name" value="RNI-like"/>
    <property type="match status" value="1"/>
</dbReference>
<evidence type="ECO:0008006" key="3">
    <source>
        <dbReference type="Google" id="ProtNLM"/>
    </source>
</evidence>
<evidence type="ECO:0000313" key="2">
    <source>
        <dbReference type="Proteomes" id="UP000237144"/>
    </source>
</evidence>
<keyword evidence="2" id="KW-1185">Reference proteome</keyword>
<comment type="caution">
    <text evidence="1">The sequence shown here is derived from an EMBL/GenBank/DDBJ whole genome shotgun (WGS) entry which is preliminary data.</text>
</comment>
<sequence>MTSNAILPRAAARPARLVAMPSMPAATPPASLASPFDSLPDELIEAIGERVLNERPWSSECDRASLHALSFVNRRFWRILEPLRWRYLEIPARGRFDRLKHSLADKHGHVKRINLELSASPATGVGILIDCLRQCDFLSHFDLLAPAWLGLSSSSSMLLQDIVEAIEHSSRQLQVLKLGYEGRRDRFPKPALTAILQQSASLRIFELDTSIGYDSDISTRIKIERELCEALVHVSSLRLAKLRLTGVPALATDCIPHWPNLTHLNLIIDDLQGGDHLFRLLECVSGSLRNLSLQFDLRSVHRFPEVDPADPVQLHKLDTLRLRTDAAEASFRQLIHISTPVATICLDNPSSYGTREIVRFVNSQPSKTVSRIVILQPPIFIDIVADWPKRDTRIALLKEQAVQLDVTTVEMDRTEYEEEVERRAWEE</sequence>
<dbReference type="AlphaFoldDB" id="A0A2S5B5R7"/>
<evidence type="ECO:0000313" key="1">
    <source>
        <dbReference type="EMBL" id="POY72117.1"/>
    </source>
</evidence>
<name>A0A2S5B5R7_9BASI</name>
<proteinExistence type="predicted"/>
<accession>A0A2S5B5R7</accession>
<organism evidence="1 2">
    <name type="scientific">Rhodotorula taiwanensis</name>
    <dbReference type="NCBI Taxonomy" id="741276"/>
    <lineage>
        <taxon>Eukaryota</taxon>
        <taxon>Fungi</taxon>
        <taxon>Dikarya</taxon>
        <taxon>Basidiomycota</taxon>
        <taxon>Pucciniomycotina</taxon>
        <taxon>Microbotryomycetes</taxon>
        <taxon>Sporidiobolales</taxon>
        <taxon>Sporidiobolaceae</taxon>
        <taxon>Rhodotorula</taxon>
    </lineage>
</organism>
<dbReference type="InterPro" id="IPR032675">
    <property type="entry name" value="LRR_dom_sf"/>
</dbReference>
<dbReference type="EMBL" id="PJQD01000058">
    <property type="protein sequence ID" value="POY72117.1"/>
    <property type="molecule type" value="Genomic_DNA"/>
</dbReference>
<dbReference type="Proteomes" id="UP000237144">
    <property type="component" value="Unassembled WGS sequence"/>
</dbReference>
<dbReference type="Gene3D" id="3.80.10.10">
    <property type="entry name" value="Ribonuclease Inhibitor"/>
    <property type="match status" value="1"/>
</dbReference>
<reference evidence="1 2" key="1">
    <citation type="journal article" date="2018" name="Front. Microbiol.">
        <title>Prospects for Fungal Bioremediation of Acidic Radioactive Waste Sites: Characterization and Genome Sequence of Rhodotorula taiwanensis MD1149.</title>
        <authorList>
            <person name="Tkavc R."/>
            <person name="Matrosova V.Y."/>
            <person name="Grichenko O.E."/>
            <person name="Gostincar C."/>
            <person name="Volpe R.P."/>
            <person name="Klimenkova P."/>
            <person name="Gaidamakova E.K."/>
            <person name="Zhou C.E."/>
            <person name="Stewart B.J."/>
            <person name="Lyman M.G."/>
            <person name="Malfatti S.A."/>
            <person name="Rubinfeld B."/>
            <person name="Courtot M."/>
            <person name="Singh J."/>
            <person name="Dalgard C.L."/>
            <person name="Hamilton T."/>
            <person name="Frey K.G."/>
            <person name="Gunde-Cimerman N."/>
            <person name="Dugan L."/>
            <person name="Daly M.J."/>
        </authorList>
    </citation>
    <scope>NUCLEOTIDE SEQUENCE [LARGE SCALE GENOMIC DNA]</scope>
    <source>
        <strain evidence="1 2">MD1149</strain>
    </source>
</reference>